<feature type="transmembrane region" description="Helical" evidence="13">
    <location>
        <begin position="240"/>
        <end position="260"/>
    </location>
</feature>
<evidence type="ECO:0000256" key="6">
    <source>
        <dbReference type="ARBA" id="ARBA00022475"/>
    </source>
</evidence>
<organism evidence="14 15">
    <name type="scientific">Esox lucius</name>
    <name type="common">Northern pike</name>
    <dbReference type="NCBI Taxonomy" id="8010"/>
    <lineage>
        <taxon>Eukaryota</taxon>
        <taxon>Metazoa</taxon>
        <taxon>Chordata</taxon>
        <taxon>Craniata</taxon>
        <taxon>Vertebrata</taxon>
        <taxon>Euteleostomi</taxon>
        <taxon>Actinopterygii</taxon>
        <taxon>Neopterygii</taxon>
        <taxon>Teleostei</taxon>
        <taxon>Protacanthopterygii</taxon>
        <taxon>Esociformes</taxon>
        <taxon>Esocidae</taxon>
        <taxon>Esox</taxon>
    </lineage>
</organism>
<evidence type="ECO:0000313" key="15">
    <source>
        <dbReference type="Proteomes" id="UP000265140"/>
    </source>
</evidence>
<evidence type="ECO:0000256" key="7">
    <source>
        <dbReference type="ARBA" id="ARBA00022692"/>
    </source>
</evidence>
<dbReference type="InParanoid" id="A0A3P8XKT5"/>
<comment type="function">
    <text evidence="13">Choline transporter.</text>
</comment>
<protein>
    <recommendedName>
        <fullName evidence="13">Choline transporter-like protein</fullName>
    </recommendedName>
</protein>
<dbReference type="OMA" id="HYAFIPA"/>
<reference evidence="15" key="1">
    <citation type="journal article" date="2014" name="PLoS ONE">
        <title>The genome and linkage map of the northern pike (Esox lucius): conserved synteny revealed between the salmonid sister group and the Neoteleostei.</title>
        <authorList>
            <person name="Rondeau E.B."/>
            <person name="Minkley D.R."/>
            <person name="Leong J.S."/>
            <person name="Messmer A.M."/>
            <person name="Jantzen J.R."/>
            <person name="von Schalburg K.R."/>
            <person name="Lemon C."/>
            <person name="Bird N.H."/>
            <person name="Koop B.F."/>
        </authorList>
    </citation>
    <scope>NUCLEOTIDE SEQUENCE</scope>
</reference>
<evidence type="ECO:0000256" key="8">
    <source>
        <dbReference type="ARBA" id="ARBA00022989"/>
    </source>
</evidence>
<dbReference type="Bgee" id="ENSELUG00000006235">
    <property type="expression patterns" value="Expressed in head kidney and 1 other cell type or tissue"/>
</dbReference>
<keyword evidence="5" id="KW-0050">Antiport</keyword>
<dbReference type="GO" id="GO:0016324">
    <property type="term" value="C:apical plasma membrane"/>
    <property type="evidence" value="ECO:0007669"/>
    <property type="project" value="UniProtKB-SubCell"/>
</dbReference>
<comment type="catalytic activity">
    <reaction evidence="12">
        <text>thiamine diphosphate(out) = thiamine diphosphate(in)</text>
        <dbReference type="Rhea" id="RHEA:75471"/>
        <dbReference type="ChEBI" id="CHEBI:58937"/>
    </reaction>
</comment>
<feature type="transmembrane region" description="Helical" evidence="13">
    <location>
        <begin position="320"/>
        <end position="341"/>
    </location>
</feature>
<keyword evidence="15" id="KW-1185">Reference proteome</keyword>
<keyword evidence="7 13" id="KW-0812">Transmembrane</keyword>
<proteinExistence type="inferred from homology"/>
<feature type="transmembrane region" description="Helical" evidence="13">
    <location>
        <begin position="544"/>
        <end position="565"/>
    </location>
</feature>
<evidence type="ECO:0000313" key="14">
    <source>
        <dbReference type="Ensembl" id="ENSELUP00000005150.3"/>
    </source>
</evidence>
<keyword evidence="9 13" id="KW-0472">Membrane</keyword>
<accession>A0A3P8XKT5</accession>
<reference evidence="14" key="2">
    <citation type="submission" date="2020-02" db="EMBL/GenBank/DDBJ databases">
        <title>Esox lucius (northern pike) genome, fEsoLuc1, primary haplotype.</title>
        <authorList>
            <person name="Myers G."/>
            <person name="Karagic N."/>
            <person name="Meyer A."/>
            <person name="Pippel M."/>
            <person name="Reichard M."/>
            <person name="Winkler S."/>
            <person name="Tracey A."/>
            <person name="Sims Y."/>
            <person name="Howe K."/>
            <person name="Rhie A."/>
            <person name="Formenti G."/>
            <person name="Durbin R."/>
            <person name="Fedrigo O."/>
            <person name="Jarvis E.D."/>
        </authorList>
    </citation>
    <scope>NUCLEOTIDE SEQUENCE [LARGE SCALE GENOMIC DNA]</scope>
</reference>
<keyword evidence="4" id="KW-0813">Transport</keyword>
<dbReference type="Ensembl" id="ENSELUT00000011146.3">
    <property type="protein sequence ID" value="ENSELUP00000005150.3"/>
    <property type="gene ID" value="ENSELUG00000006235.3"/>
</dbReference>
<feature type="transmembrane region" description="Helical" evidence="13">
    <location>
        <begin position="651"/>
        <end position="672"/>
    </location>
</feature>
<reference evidence="14" key="4">
    <citation type="submission" date="2025-09" db="UniProtKB">
        <authorList>
            <consortium name="Ensembl"/>
        </authorList>
    </citation>
    <scope>IDENTIFICATION</scope>
</reference>
<evidence type="ECO:0000256" key="10">
    <source>
        <dbReference type="ARBA" id="ARBA00023180"/>
    </source>
</evidence>
<dbReference type="GeneTree" id="ENSGT00940000160576"/>
<evidence type="ECO:0000256" key="12">
    <source>
        <dbReference type="ARBA" id="ARBA00036880"/>
    </source>
</evidence>
<dbReference type="PANTHER" id="PTHR12385:SF37">
    <property type="entry name" value="CHOLINE TRANSPORTER-LIKE PROTEIN 4"/>
    <property type="match status" value="1"/>
</dbReference>
<dbReference type="GO" id="GO:0090422">
    <property type="term" value="F:thiamine pyrophosphate transmembrane transporter activity"/>
    <property type="evidence" value="ECO:0007669"/>
    <property type="project" value="TreeGrafter"/>
</dbReference>
<feature type="transmembrane region" description="Helical" evidence="13">
    <location>
        <begin position="362"/>
        <end position="388"/>
    </location>
</feature>
<name>A0A3P8XKT5_ESOLU</name>
<evidence type="ECO:0000256" key="4">
    <source>
        <dbReference type="ARBA" id="ARBA00022448"/>
    </source>
</evidence>
<reference evidence="14" key="3">
    <citation type="submission" date="2025-08" db="UniProtKB">
        <authorList>
            <consortium name="Ensembl"/>
        </authorList>
    </citation>
    <scope>IDENTIFICATION</scope>
</reference>
<sequence length="721" mass="80481">MKIKETTKKQVDVEYGGPCDPYVSGKVRNRSCTDVICCLLFLTAIAGYMVVGVLAWLFGDPRHIFFPRNSNGRFCGSGTNRELPSMIYVDILKCATTTNVMAAALEGQQCPTTQLCVPDCPSQFWMLPPDAYEPGAEPKDFFQQKYCDPSLSLATTTWTVEEILDKELCPAFLVPSKPALGRCLPSLDALRRIPSDFILPGMTSVEETVSSIKSAMGSLTSGFNTKAIGVRIFEDLASTWHWILLGLVVAMLVSVVFLLLLRYVPVVLVWLLVAGVLVVGGYGIWYCHSEYNRFKTSKMKFGDLKFNSDISAYLQVKETWLVFLILLCVVEFMLVLVISGLRKRLSLAVALMEESSRAVGKLTSTLVYPMWTFVLVVVCVAYCVMTSLHLVTSGAPLYRVVSLSTSVAECGGIDGSEACQPQTFDASAYPGCPSVRCIFFKYSDTGVFQQNLAYLHVYNVLAFLWCVNFVIALGQCTLAGAFASYYWAFSKPAEIPPFALTRSFICSLRYHVGSLAFGAVALSCFQLLRLLLEYLDHKTQGSQGYVGRFLATCLRCCFWCLDYFLKYLNRNAYVMIAIYGENFGVSAKNAYSLLMRNIERVVLLDRMTEVFFFFAKLLIVGAVGVLAFFFFTGQIPLTSDTLQAKTLNYHWMPVLTVTVGAYFISQAFFSVYSMCADTLFICFLEDLERNDGTVQKPYYMSRNLMKILSKPQTFVTALPKE</sequence>
<dbReference type="InterPro" id="IPR007603">
    <property type="entry name" value="Choline_transptr-like"/>
</dbReference>
<feature type="transmembrane region" description="Helical" evidence="13">
    <location>
        <begin position="267"/>
        <end position="285"/>
    </location>
</feature>
<feature type="transmembrane region" description="Helical" evidence="13">
    <location>
        <begin position="610"/>
        <end position="631"/>
    </location>
</feature>
<evidence type="ECO:0000256" key="3">
    <source>
        <dbReference type="ARBA" id="ARBA00007168"/>
    </source>
</evidence>
<comment type="subcellular location">
    <subcellularLocation>
        <location evidence="2">Apical cell membrane</location>
    </subcellularLocation>
    <subcellularLocation>
        <location evidence="13">Cell membrane</location>
        <topology evidence="13">Multi-pass membrane protein</topology>
    </subcellularLocation>
    <subcellularLocation>
        <location evidence="1">Membrane</location>
        <topology evidence="1">Multi-pass membrane protein</topology>
    </subcellularLocation>
</comment>
<dbReference type="Proteomes" id="UP000265140">
    <property type="component" value="Chromosome 20"/>
</dbReference>
<comment type="catalytic activity">
    <reaction evidence="11">
        <text>choline(out) + n H(+)(in) = choline(in) + n H(+)(out)</text>
        <dbReference type="Rhea" id="RHEA:75463"/>
        <dbReference type="ChEBI" id="CHEBI:15354"/>
        <dbReference type="ChEBI" id="CHEBI:15378"/>
    </reaction>
</comment>
<dbReference type="GO" id="GO:0015297">
    <property type="term" value="F:antiporter activity"/>
    <property type="evidence" value="ECO:0007669"/>
    <property type="project" value="UniProtKB-KW"/>
</dbReference>
<evidence type="ECO:0000256" key="1">
    <source>
        <dbReference type="ARBA" id="ARBA00004141"/>
    </source>
</evidence>
<evidence type="ECO:0000256" key="2">
    <source>
        <dbReference type="ARBA" id="ARBA00004221"/>
    </source>
</evidence>
<feature type="transmembrane region" description="Helical" evidence="13">
    <location>
        <begin position="510"/>
        <end position="532"/>
    </location>
</feature>
<evidence type="ECO:0000256" key="9">
    <source>
        <dbReference type="ARBA" id="ARBA00023136"/>
    </source>
</evidence>
<feature type="transmembrane region" description="Helical" evidence="13">
    <location>
        <begin position="35"/>
        <end position="58"/>
    </location>
</feature>
<evidence type="ECO:0000256" key="11">
    <source>
        <dbReference type="ARBA" id="ARBA00035093"/>
    </source>
</evidence>
<evidence type="ECO:0000256" key="5">
    <source>
        <dbReference type="ARBA" id="ARBA00022449"/>
    </source>
</evidence>
<comment type="similarity">
    <text evidence="3 13">Belongs to the CTL (choline transporter-like) family.</text>
</comment>
<feature type="transmembrane region" description="Helical" evidence="13">
    <location>
        <begin position="462"/>
        <end position="489"/>
    </location>
</feature>
<keyword evidence="6" id="KW-1003">Cell membrane</keyword>
<keyword evidence="10" id="KW-0325">Glycoprotein</keyword>
<keyword evidence="8 13" id="KW-1133">Transmembrane helix</keyword>
<dbReference type="Pfam" id="PF04515">
    <property type="entry name" value="Choline_transpo"/>
    <property type="match status" value="1"/>
</dbReference>
<dbReference type="PANTHER" id="PTHR12385">
    <property type="entry name" value="CHOLINE TRANSPORTER-LIKE (SLC FAMILY 44)"/>
    <property type="match status" value="1"/>
</dbReference>
<dbReference type="GO" id="GO:0015871">
    <property type="term" value="P:choline transport"/>
    <property type="evidence" value="ECO:0007669"/>
    <property type="project" value="TreeGrafter"/>
</dbReference>
<evidence type="ECO:0000256" key="13">
    <source>
        <dbReference type="RuleBase" id="RU368066"/>
    </source>
</evidence>
<dbReference type="AlphaFoldDB" id="A0A3P8XKT5"/>